<reference evidence="1 2" key="1">
    <citation type="journal article" date="2019" name="Commun. Biol.">
        <title>The bagworm genome reveals a unique fibroin gene that provides high tensile strength.</title>
        <authorList>
            <person name="Kono N."/>
            <person name="Nakamura H."/>
            <person name="Ohtoshi R."/>
            <person name="Tomita M."/>
            <person name="Numata K."/>
            <person name="Arakawa K."/>
        </authorList>
    </citation>
    <scope>NUCLEOTIDE SEQUENCE [LARGE SCALE GENOMIC DNA]</scope>
</reference>
<keyword evidence="2" id="KW-1185">Reference proteome</keyword>
<dbReference type="AlphaFoldDB" id="A0A4C1ZWT5"/>
<evidence type="ECO:0000313" key="2">
    <source>
        <dbReference type="Proteomes" id="UP000299102"/>
    </source>
</evidence>
<name>A0A4C1ZWT5_EUMVA</name>
<dbReference type="EMBL" id="BGZK01002158">
    <property type="protein sequence ID" value="GBP91313.1"/>
    <property type="molecule type" value="Genomic_DNA"/>
</dbReference>
<comment type="caution">
    <text evidence="1">The sequence shown here is derived from an EMBL/GenBank/DDBJ whole genome shotgun (WGS) entry which is preliminary data.</text>
</comment>
<protein>
    <submittedName>
        <fullName evidence="1">Uncharacterized protein</fullName>
    </submittedName>
</protein>
<evidence type="ECO:0000313" key="1">
    <source>
        <dbReference type="EMBL" id="GBP91313.1"/>
    </source>
</evidence>
<proteinExistence type="predicted"/>
<organism evidence="1 2">
    <name type="scientific">Eumeta variegata</name>
    <name type="common">Bagworm moth</name>
    <name type="synonym">Eumeta japonica</name>
    <dbReference type="NCBI Taxonomy" id="151549"/>
    <lineage>
        <taxon>Eukaryota</taxon>
        <taxon>Metazoa</taxon>
        <taxon>Ecdysozoa</taxon>
        <taxon>Arthropoda</taxon>
        <taxon>Hexapoda</taxon>
        <taxon>Insecta</taxon>
        <taxon>Pterygota</taxon>
        <taxon>Neoptera</taxon>
        <taxon>Endopterygota</taxon>
        <taxon>Lepidoptera</taxon>
        <taxon>Glossata</taxon>
        <taxon>Ditrysia</taxon>
        <taxon>Tineoidea</taxon>
        <taxon>Psychidae</taxon>
        <taxon>Oiketicinae</taxon>
        <taxon>Eumeta</taxon>
    </lineage>
</organism>
<sequence length="260" mass="28971">MSSSIWLQLDNAPARLMRQHTFAEYRREIASDFTFRPLSESSGGPLTTPITTFRPKSAYSSNRYCIPTYSFPRGLQRSGHSFRTPPSPWSSTLPLGAVINEDPLTFSRGRFCSSRSKMGPPGWAHPPTLIKYGCDVAASAVTFRPLNDNCGGPLDPLYTSHSALRQPTPSYIRYPIPTQEAGNSLMASSKLPSHVHTVAGRRTEPERPISRIGKRKLMYYGEAGNINTQRNQVADRGGIGGMRAHFQSVYSRLFDRFVKK</sequence>
<dbReference type="Proteomes" id="UP000299102">
    <property type="component" value="Unassembled WGS sequence"/>
</dbReference>
<gene>
    <name evidence="1" type="ORF">EVAR_68496_1</name>
</gene>
<accession>A0A4C1ZWT5</accession>